<evidence type="ECO:0000313" key="4">
    <source>
        <dbReference type="Proteomes" id="UP000182737"/>
    </source>
</evidence>
<dbReference type="InterPro" id="IPR036514">
    <property type="entry name" value="SGNH_hydro_sf"/>
</dbReference>
<proteinExistence type="predicted"/>
<name>A0A1I3MKF6_9SPIR</name>
<dbReference type="InterPro" id="IPR008979">
    <property type="entry name" value="Galactose-bd-like_sf"/>
</dbReference>
<reference evidence="4" key="1">
    <citation type="submission" date="2016-10" db="EMBL/GenBank/DDBJ databases">
        <authorList>
            <person name="Varghese N."/>
            <person name="Submissions S."/>
        </authorList>
    </citation>
    <scope>NUCLEOTIDE SEQUENCE [LARGE SCALE GENOMIC DNA]</scope>
    <source>
        <strain evidence="4">XBD1002</strain>
    </source>
</reference>
<evidence type="ECO:0000313" key="3">
    <source>
        <dbReference type="EMBL" id="SFI97240.1"/>
    </source>
</evidence>
<protein>
    <submittedName>
        <fullName evidence="3">Sialate O-acetylesterase</fullName>
    </submittedName>
</protein>
<dbReference type="EMBL" id="FORI01000009">
    <property type="protein sequence ID" value="SFI97240.1"/>
    <property type="molecule type" value="Genomic_DNA"/>
</dbReference>
<dbReference type="OrthoDB" id="9795554at2"/>
<dbReference type="GO" id="GO:0001681">
    <property type="term" value="F:sialate O-acetylesterase activity"/>
    <property type="evidence" value="ECO:0007669"/>
    <property type="project" value="InterPro"/>
</dbReference>
<dbReference type="PANTHER" id="PTHR22901">
    <property type="entry name" value="SIALATE O-ACETYLESTERASE"/>
    <property type="match status" value="1"/>
</dbReference>
<dbReference type="Gene3D" id="2.60.120.260">
    <property type="entry name" value="Galactose-binding domain-like"/>
    <property type="match status" value="1"/>
</dbReference>
<dbReference type="Gene3D" id="3.40.50.1110">
    <property type="entry name" value="SGNH hydrolase"/>
    <property type="match status" value="2"/>
</dbReference>
<dbReference type="RefSeq" id="WP_074933010.1">
    <property type="nucleotide sequence ID" value="NZ_FORI01000009.1"/>
</dbReference>
<dbReference type="PANTHER" id="PTHR22901:SF0">
    <property type="entry name" value="SIALATE O-ACETYLESTERASE"/>
    <property type="match status" value="1"/>
</dbReference>
<gene>
    <name evidence="3" type="ORF">SAMN04487775_10985</name>
</gene>
<dbReference type="Proteomes" id="UP000182737">
    <property type="component" value="Unassembled WGS sequence"/>
</dbReference>
<accession>A0A1I3MKF6</accession>
<dbReference type="AlphaFoldDB" id="A0A1I3MKF6"/>
<dbReference type="InterPro" id="IPR039329">
    <property type="entry name" value="SIAE"/>
</dbReference>
<evidence type="ECO:0000259" key="2">
    <source>
        <dbReference type="Pfam" id="PF03629"/>
    </source>
</evidence>
<dbReference type="SUPFAM" id="SSF49785">
    <property type="entry name" value="Galactose-binding domain-like"/>
    <property type="match status" value="1"/>
</dbReference>
<organism evidence="3 4">
    <name type="scientific">Treponema bryantii</name>
    <dbReference type="NCBI Taxonomy" id="163"/>
    <lineage>
        <taxon>Bacteria</taxon>
        <taxon>Pseudomonadati</taxon>
        <taxon>Spirochaetota</taxon>
        <taxon>Spirochaetia</taxon>
        <taxon>Spirochaetales</taxon>
        <taxon>Treponemataceae</taxon>
        <taxon>Treponema</taxon>
    </lineage>
</organism>
<dbReference type="SUPFAM" id="SSF52266">
    <property type="entry name" value="SGNH hydrolase"/>
    <property type="match status" value="1"/>
</dbReference>
<evidence type="ECO:0000256" key="1">
    <source>
        <dbReference type="ARBA" id="ARBA00022801"/>
    </source>
</evidence>
<dbReference type="InterPro" id="IPR005181">
    <property type="entry name" value="SASA"/>
</dbReference>
<keyword evidence="4" id="KW-1185">Reference proteome</keyword>
<keyword evidence="1" id="KW-0378">Hydrolase</keyword>
<dbReference type="Pfam" id="PF03629">
    <property type="entry name" value="SASA"/>
    <property type="match status" value="1"/>
</dbReference>
<sequence length="689" mass="77019">MKGTFKIKGIVGSGMVLQRNKINCIYGTAEVYSDIIMVFRGTTSITQADEEGNWKIEFSPGEAGGPFTMTIKCDQHNVEFTDIYVGEVWVSSGQSNAQLPMERMRFSYPEDFALPRNERIRMITIPINWSLDGEKDEIVDVGWQSNADEGTKADGLSSGVQWVCASPENLGGMSGTGYFFAKRLSKELDVPVGIINASQGGSPIASWLSLQALEEMGDKKEYLKQVVEYLAEGRAAYKQKEMMENQQKWGEELFAAATTPDFDSDDGWNEVQIPGNFKVASAGFYWFKKTVELTAEQVEHFNTYKTWLWMGTIVDADTAYVNGVEVGSTPYCYPPRRYHVPAGTLHEGKNLIAVRVQKNSANGPLRFFSEKPYYLFTENTFVAPCVCRNVEGRTESLYPLDGERIDLSGSWKMKTDAQVRDMPGQMFFEWLPTALYNSMLAPCFKHAIAGALWYQGESDAGRPIEYKSMLIKMIDLWRHKFVYGSKDLPFVIVQLPNFADGWNEDVASMEGGWANIRQVQSDVAEIAGHTGLAVTIDAGEWNDLHPEKKKTVGYRAAKEALRVAYGKNFISPSPKAEFCEFKKGHFVVRFDCGNSSLVACKVEGKGTDLNVESKDKKVYGFSLLCNKKGTESVIEAEAVLVDDKTVRIDVPRGVGDVVELRYLWADSPAPVNLYSRNQLPAAPFRIVQK</sequence>
<dbReference type="GO" id="GO:0005975">
    <property type="term" value="P:carbohydrate metabolic process"/>
    <property type="evidence" value="ECO:0007669"/>
    <property type="project" value="TreeGrafter"/>
</dbReference>
<feature type="domain" description="Sialate O-acetylesterase" evidence="2">
    <location>
        <begin position="428"/>
        <end position="517"/>
    </location>
</feature>